<dbReference type="InterPro" id="IPR023393">
    <property type="entry name" value="START-like_dom_sf"/>
</dbReference>
<protein>
    <recommendedName>
        <fullName evidence="4">Copia protein</fullName>
    </recommendedName>
</protein>
<name>W9S3D1_9ROSA</name>
<sequence>MAQGICEMIWLKRILEELRRPVIMPMKLYCDNKAAISIVHNPVQHDRTKHVEIDWHFIKEKYAISILQVPAVHKKKPPRSGYHRTKINPSTWEIRDLNTSMGSNMPKCLVTQMLEINSSGWWRWKRSHSSKFEKSVPYALLCQVSGLKEYISANPALKFEVATTVVKSKISHVSPPNGENEEEAQDEFYDAIGGDSSSSDEESDDDEEFDQKEAKVKLRNVSWAIASFALRRTSGISMLNNFDFDFEILHFIFIIKILPLKASSSGWVYECVIQGSILVVSLLLNRVGDIGKVLKGGIGPRGVLPLRGEA</sequence>
<reference evidence="3" key="1">
    <citation type="submission" date="2013-01" db="EMBL/GenBank/DDBJ databases">
        <title>Draft Genome Sequence of a Mulberry Tree, Morus notabilis C.K. Schneid.</title>
        <authorList>
            <person name="He N."/>
            <person name="Zhao S."/>
        </authorList>
    </citation>
    <scope>NUCLEOTIDE SEQUENCE</scope>
</reference>
<dbReference type="eggNOG" id="KOG0017">
    <property type="taxonomic scope" value="Eukaryota"/>
</dbReference>
<keyword evidence="3" id="KW-1185">Reference proteome</keyword>
<dbReference type="EMBL" id="KE345718">
    <property type="protein sequence ID" value="EXC12518.1"/>
    <property type="molecule type" value="Genomic_DNA"/>
</dbReference>
<proteinExistence type="predicted"/>
<evidence type="ECO:0000313" key="3">
    <source>
        <dbReference type="Proteomes" id="UP000030645"/>
    </source>
</evidence>
<evidence type="ECO:0008006" key="4">
    <source>
        <dbReference type="Google" id="ProtNLM"/>
    </source>
</evidence>
<dbReference type="SUPFAM" id="SSF55961">
    <property type="entry name" value="Bet v1-like"/>
    <property type="match status" value="1"/>
</dbReference>
<organism evidence="2 3">
    <name type="scientific">Morus notabilis</name>
    <dbReference type="NCBI Taxonomy" id="981085"/>
    <lineage>
        <taxon>Eukaryota</taxon>
        <taxon>Viridiplantae</taxon>
        <taxon>Streptophyta</taxon>
        <taxon>Embryophyta</taxon>
        <taxon>Tracheophyta</taxon>
        <taxon>Spermatophyta</taxon>
        <taxon>Magnoliopsida</taxon>
        <taxon>eudicotyledons</taxon>
        <taxon>Gunneridae</taxon>
        <taxon>Pentapetalae</taxon>
        <taxon>rosids</taxon>
        <taxon>fabids</taxon>
        <taxon>Rosales</taxon>
        <taxon>Moraceae</taxon>
        <taxon>Moreae</taxon>
        <taxon>Morus</taxon>
    </lineage>
</organism>
<dbReference type="STRING" id="981085.W9S3D1"/>
<evidence type="ECO:0000256" key="1">
    <source>
        <dbReference type="SAM" id="MobiDB-lite"/>
    </source>
</evidence>
<dbReference type="Gene3D" id="3.30.530.20">
    <property type="match status" value="1"/>
</dbReference>
<dbReference type="AlphaFoldDB" id="W9S3D1"/>
<accession>W9S3D1</accession>
<feature type="compositionally biased region" description="Acidic residues" evidence="1">
    <location>
        <begin position="198"/>
        <end position="210"/>
    </location>
</feature>
<dbReference type="PANTHER" id="PTHR11439:SF440">
    <property type="entry name" value="INTEGRASE CATALYTIC DOMAIN-CONTAINING PROTEIN"/>
    <property type="match status" value="1"/>
</dbReference>
<evidence type="ECO:0000313" key="2">
    <source>
        <dbReference type="EMBL" id="EXC12518.1"/>
    </source>
</evidence>
<dbReference type="Proteomes" id="UP000030645">
    <property type="component" value="Unassembled WGS sequence"/>
</dbReference>
<gene>
    <name evidence="2" type="ORF">L484_012330</name>
</gene>
<feature type="region of interest" description="Disordered" evidence="1">
    <location>
        <begin position="191"/>
        <end position="210"/>
    </location>
</feature>
<dbReference type="CDD" id="cd09272">
    <property type="entry name" value="RNase_HI_RT_Ty1"/>
    <property type="match status" value="1"/>
</dbReference>
<dbReference type="PANTHER" id="PTHR11439">
    <property type="entry name" value="GAG-POL-RELATED RETROTRANSPOSON"/>
    <property type="match status" value="1"/>
</dbReference>